<evidence type="ECO:0000256" key="1">
    <source>
        <dbReference type="ARBA" id="ARBA00004141"/>
    </source>
</evidence>
<dbReference type="RefSeq" id="WP_055098998.1">
    <property type="nucleotide sequence ID" value="NZ_CZHF01000013.1"/>
</dbReference>
<evidence type="ECO:0000313" key="6">
    <source>
        <dbReference type="EMBL" id="MCE7509642.1"/>
    </source>
</evidence>
<dbReference type="InterPro" id="IPR002657">
    <property type="entry name" value="BilAc:Na_symport/Acr3"/>
</dbReference>
<feature type="transmembrane region" description="Helical" evidence="5">
    <location>
        <begin position="60"/>
        <end position="83"/>
    </location>
</feature>
<name>A0A9Q3ZHU3_9GAMM</name>
<proteinExistence type="predicted"/>
<keyword evidence="7" id="KW-1185">Reference proteome</keyword>
<reference evidence="6" key="1">
    <citation type="submission" date="2022-01" db="EMBL/GenBank/DDBJ databases">
        <authorList>
            <person name="Karlyshev A.V."/>
            <person name="Jaspars M."/>
        </authorList>
    </citation>
    <scope>NUCLEOTIDE SEQUENCE</scope>
    <source>
        <strain evidence="6">AGSA3-2</strain>
    </source>
</reference>
<organism evidence="6 7">
    <name type="scientific">Alloalcanivorax xenomutans</name>
    <dbReference type="NCBI Taxonomy" id="1094342"/>
    <lineage>
        <taxon>Bacteria</taxon>
        <taxon>Pseudomonadati</taxon>
        <taxon>Pseudomonadota</taxon>
        <taxon>Gammaproteobacteria</taxon>
        <taxon>Oceanospirillales</taxon>
        <taxon>Alcanivoracaceae</taxon>
        <taxon>Alloalcanivorax</taxon>
    </lineage>
</organism>
<feature type="transmembrane region" description="Helical" evidence="5">
    <location>
        <begin position="31"/>
        <end position="48"/>
    </location>
</feature>
<keyword evidence="4 5" id="KW-0472">Membrane</keyword>
<gene>
    <name evidence="6" type="ORF">LZG35_13435</name>
</gene>
<evidence type="ECO:0000256" key="4">
    <source>
        <dbReference type="ARBA" id="ARBA00023136"/>
    </source>
</evidence>
<dbReference type="PANTHER" id="PTHR10361">
    <property type="entry name" value="SODIUM-BILE ACID COTRANSPORTER"/>
    <property type="match status" value="1"/>
</dbReference>
<comment type="subcellular location">
    <subcellularLocation>
        <location evidence="1">Membrane</location>
        <topology evidence="1">Multi-pass membrane protein</topology>
    </subcellularLocation>
</comment>
<feature type="transmembrane region" description="Helical" evidence="5">
    <location>
        <begin position="118"/>
        <end position="142"/>
    </location>
</feature>
<keyword evidence="2 5" id="KW-0812">Transmembrane</keyword>
<dbReference type="Gene3D" id="1.20.1530.20">
    <property type="match status" value="1"/>
</dbReference>
<dbReference type="GO" id="GO:0016020">
    <property type="term" value="C:membrane"/>
    <property type="evidence" value="ECO:0007669"/>
    <property type="project" value="UniProtKB-SubCell"/>
</dbReference>
<evidence type="ECO:0000256" key="3">
    <source>
        <dbReference type="ARBA" id="ARBA00022989"/>
    </source>
</evidence>
<dbReference type="InterPro" id="IPR004710">
    <property type="entry name" value="Bilac:Na_transpt"/>
</dbReference>
<comment type="caution">
    <text evidence="6">The sequence shown here is derived from an EMBL/GenBank/DDBJ whole genome shotgun (WGS) entry which is preliminary data.</text>
</comment>
<feature type="transmembrane region" description="Helical" evidence="5">
    <location>
        <begin position="89"/>
        <end position="111"/>
    </location>
</feature>
<evidence type="ECO:0000256" key="5">
    <source>
        <dbReference type="SAM" id="Phobius"/>
    </source>
</evidence>
<dbReference type="Proteomes" id="UP001107961">
    <property type="component" value="Unassembled WGS sequence"/>
</dbReference>
<keyword evidence="3 5" id="KW-1133">Transmembrane helix</keyword>
<evidence type="ECO:0000313" key="7">
    <source>
        <dbReference type="Proteomes" id="UP001107961"/>
    </source>
</evidence>
<evidence type="ECO:0000256" key="2">
    <source>
        <dbReference type="ARBA" id="ARBA00022692"/>
    </source>
</evidence>
<dbReference type="EMBL" id="JAJVKT010000016">
    <property type="protein sequence ID" value="MCE7509642.1"/>
    <property type="molecule type" value="Genomic_DNA"/>
</dbReference>
<accession>A0A9Q3ZHU3</accession>
<dbReference type="AlphaFoldDB" id="A0A9Q3ZHU3"/>
<feature type="transmembrane region" description="Helical" evidence="5">
    <location>
        <begin position="148"/>
        <end position="173"/>
    </location>
</feature>
<sequence length="315" mass="33318">MIARLFPLWAVLFSIFAYFMPAPLAALSDWIVPLLMVIMFGMGLTLTWEDFLRVFRAPGVIGLGVVLQYLVMPLAALLVAKVLALPTEVMVGLVIVGACPGGTASNVICYLARADVALSIAMTAVSTLVAVLATPALVWLYLGETLPVPVAAMLLSLVKIVLLPVVGGTLINSLLGARLDRVRDAFPLISVAAIVLVIGIIVALNQSRIASGGALVMLAVVLHNSIGLAAGYGVARLFRFDPRRARTLAIEVGMQNSGLGVALAVKHFTAMAALPGALFSVWHNLSGAVLAWYWRRQEESAEAVQAGEDARGNVR</sequence>
<feature type="transmembrane region" description="Helical" evidence="5">
    <location>
        <begin position="210"/>
        <end position="235"/>
    </location>
</feature>
<dbReference type="PANTHER" id="PTHR10361:SF28">
    <property type="entry name" value="P3 PROTEIN-RELATED"/>
    <property type="match status" value="1"/>
</dbReference>
<feature type="transmembrane region" description="Helical" evidence="5">
    <location>
        <begin position="185"/>
        <end position="204"/>
    </location>
</feature>
<dbReference type="Pfam" id="PF01758">
    <property type="entry name" value="SBF"/>
    <property type="match status" value="1"/>
</dbReference>
<protein>
    <submittedName>
        <fullName evidence="6">Bile acid:sodium symporter family protein</fullName>
    </submittedName>
</protein>
<dbReference type="InterPro" id="IPR038770">
    <property type="entry name" value="Na+/solute_symporter_sf"/>
</dbReference>